<evidence type="ECO:0000256" key="7">
    <source>
        <dbReference type="ARBA" id="ARBA00022803"/>
    </source>
</evidence>
<feature type="compositionally biased region" description="Basic and acidic residues" evidence="9">
    <location>
        <begin position="88"/>
        <end position="97"/>
    </location>
</feature>
<evidence type="ECO:0000313" key="10">
    <source>
        <dbReference type="EMBL" id="CAB3999630.1"/>
    </source>
</evidence>
<dbReference type="PANTHER" id="PTHR45954:SF1">
    <property type="entry name" value="LD33695P"/>
    <property type="match status" value="1"/>
</dbReference>
<dbReference type="SMART" id="SM00390">
    <property type="entry name" value="GoLoco"/>
    <property type="match status" value="2"/>
</dbReference>
<dbReference type="AlphaFoldDB" id="A0A7D9I8E9"/>
<name>A0A7D9I8E9_PARCT</name>
<evidence type="ECO:0000256" key="6">
    <source>
        <dbReference type="ARBA" id="ARBA00022737"/>
    </source>
</evidence>
<comment type="subcellular location">
    <subcellularLocation>
        <location evidence="2">Cytoplasm</location>
    </subcellularLocation>
    <subcellularLocation>
        <location evidence="1">Membrane</location>
    </subcellularLocation>
</comment>
<feature type="region of interest" description="Disordered" evidence="9">
    <location>
        <begin position="1"/>
        <end position="33"/>
    </location>
</feature>
<evidence type="ECO:0000256" key="8">
    <source>
        <dbReference type="ARBA" id="ARBA00023136"/>
    </source>
</evidence>
<protein>
    <submittedName>
        <fullName evidence="10">G- -signaling modulator 2</fullName>
    </submittedName>
</protein>
<gene>
    <name evidence="10" type="ORF">PACLA_8A031447</name>
</gene>
<dbReference type="GO" id="GO:0000132">
    <property type="term" value="P:establishment of mitotic spindle orientation"/>
    <property type="evidence" value="ECO:0007669"/>
    <property type="project" value="TreeGrafter"/>
</dbReference>
<proteinExistence type="predicted"/>
<reference evidence="10" key="1">
    <citation type="submission" date="2020-04" db="EMBL/GenBank/DDBJ databases">
        <authorList>
            <person name="Alioto T."/>
            <person name="Alioto T."/>
            <person name="Gomez Garrido J."/>
        </authorList>
    </citation>
    <scope>NUCLEOTIDE SEQUENCE</scope>
    <source>
        <strain evidence="10">A484AB</strain>
    </source>
</reference>
<keyword evidence="3" id="KW-1003">Cell membrane</keyword>
<keyword evidence="7" id="KW-0802">TPR repeat</keyword>
<dbReference type="GO" id="GO:0005938">
    <property type="term" value="C:cell cortex"/>
    <property type="evidence" value="ECO:0007669"/>
    <property type="project" value="TreeGrafter"/>
</dbReference>
<comment type="caution">
    <text evidence="10">The sequence shown here is derived from an EMBL/GenBank/DDBJ whole genome shotgun (WGS) entry which is preliminary data.</text>
</comment>
<dbReference type="InterPro" id="IPR011990">
    <property type="entry name" value="TPR-like_helical_dom_sf"/>
</dbReference>
<evidence type="ECO:0000256" key="5">
    <source>
        <dbReference type="ARBA" id="ARBA00022553"/>
    </source>
</evidence>
<keyword evidence="6" id="KW-0677">Repeat</keyword>
<evidence type="ECO:0000256" key="9">
    <source>
        <dbReference type="SAM" id="MobiDB-lite"/>
    </source>
</evidence>
<keyword evidence="8" id="KW-0472">Membrane</keyword>
<dbReference type="GO" id="GO:0016020">
    <property type="term" value="C:membrane"/>
    <property type="evidence" value="ECO:0007669"/>
    <property type="project" value="UniProtKB-SubCell"/>
</dbReference>
<dbReference type="Proteomes" id="UP001152795">
    <property type="component" value="Unassembled WGS sequence"/>
</dbReference>
<accession>A0A7D9I8E9</accession>
<evidence type="ECO:0000256" key="1">
    <source>
        <dbReference type="ARBA" id="ARBA00004370"/>
    </source>
</evidence>
<dbReference type="Gene3D" id="1.25.40.10">
    <property type="entry name" value="Tetratricopeptide repeat domain"/>
    <property type="match status" value="1"/>
</dbReference>
<dbReference type="GO" id="GO:0005092">
    <property type="term" value="F:GDP-dissociation inhibitor activity"/>
    <property type="evidence" value="ECO:0007669"/>
    <property type="project" value="TreeGrafter"/>
</dbReference>
<dbReference type="OrthoDB" id="286233at2759"/>
<evidence type="ECO:0000256" key="2">
    <source>
        <dbReference type="ARBA" id="ARBA00004496"/>
    </source>
</evidence>
<keyword evidence="11" id="KW-1185">Reference proteome</keyword>
<keyword evidence="5" id="KW-0597">Phosphoprotein</keyword>
<dbReference type="EMBL" id="CACRXK020003631">
    <property type="protein sequence ID" value="CAB3999630.1"/>
    <property type="molecule type" value="Genomic_DNA"/>
</dbReference>
<dbReference type="PROSITE" id="PS50877">
    <property type="entry name" value="GOLOCO"/>
    <property type="match status" value="2"/>
</dbReference>
<feature type="region of interest" description="Disordered" evidence="9">
    <location>
        <begin position="88"/>
        <end position="117"/>
    </location>
</feature>
<sequence length="117" mass="13436">MEEQRAELPNSKTKNGGRIGGKSSRSVRSRKVNSLTQEDMFELIIKSQESRINDQRCDPDLIQQAPTVPDEDFFGLILRLQSNRIDEQRCSLPDNRRSNNTAKPKGTKSQYRKESQL</sequence>
<organism evidence="10 11">
    <name type="scientific">Paramuricea clavata</name>
    <name type="common">Red gorgonian</name>
    <name type="synonym">Violescent sea-whip</name>
    <dbReference type="NCBI Taxonomy" id="317549"/>
    <lineage>
        <taxon>Eukaryota</taxon>
        <taxon>Metazoa</taxon>
        <taxon>Cnidaria</taxon>
        <taxon>Anthozoa</taxon>
        <taxon>Octocorallia</taxon>
        <taxon>Malacalcyonacea</taxon>
        <taxon>Plexauridae</taxon>
        <taxon>Paramuricea</taxon>
    </lineage>
</organism>
<evidence type="ECO:0000313" key="11">
    <source>
        <dbReference type="Proteomes" id="UP001152795"/>
    </source>
</evidence>
<dbReference type="InterPro" id="IPR003109">
    <property type="entry name" value="GoLoco_motif"/>
</dbReference>
<evidence type="ECO:0000256" key="3">
    <source>
        <dbReference type="ARBA" id="ARBA00022475"/>
    </source>
</evidence>
<dbReference type="Pfam" id="PF02188">
    <property type="entry name" value="GoLoco"/>
    <property type="match status" value="2"/>
</dbReference>
<dbReference type="PANTHER" id="PTHR45954">
    <property type="entry name" value="LD33695P"/>
    <property type="match status" value="1"/>
</dbReference>
<dbReference type="GO" id="GO:0001965">
    <property type="term" value="F:G-protein alpha-subunit binding"/>
    <property type="evidence" value="ECO:0007669"/>
    <property type="project" value="TreeGrafter"/>
</dbReference>
<keyword evidence="4" id="KW-0963">Cytoplasm</keyword>
<dbReference type="InterPro" id="IPR052386">
    <property type="entry name" value="GPSM"/>
</dbReference>
<evidence type="ECO:0000256" key="4">
    <source>
        <dbReference type="ARBA" id="ARBA00022490"/>
    </source>
</evidence>